<keyword evidence="3" id="KW-0862">Zinc</keyword>
<protein>
    <recommendedName>
        <fullName evidence="5">B box-type domain-containing protein</fullName>
    </recommendedName>
</protein>
<dbReference type="PROSITE" id="PS50119">
    <property type="entry name" value="ZF_BBOX"/>
    <property type="match status" value="2"/>
</dbReference>
<gene>
    <name evidence="6" type="ORF">ACJIZ3_020137</name>
</gene>
<keyword evidence="7" id="KW-1185">Reference proteome</keyword>
<evidence type="ECO:0000313" key="6">
    <source>
        <dbReference type="EMBL" id="KAL3824108.1"/>
    </source>
</evidence>
<evidence type="ECO:0000256" key="1">
    <source>
        <dbReference type="ARBA" id="ARBA00022723"/>
    </source>
</evidence>
<evidence type="ECO:0000256" key="4">
    <source>
        <dbReference type="PROSITE-ProRule" id="PRU00024"/>
    </source>
</evidence>
<feature type="domain" description="B box-type" evidence="5">
    <location>
        <begin position="43"/>
        <end position="90"/>
    </location>
</feature>
<dbReference type="Proteomes" id="UP001634393">
    <property type="component" value="Unassembled WGS sequence"/>
</dbReference>
<evidence type="ECO:0000259" key="5">
    <source>
        <dbReference type="PROSITE" id="PS50119"/>
    </source>
</evidence>
<evidence type="ECO:0000256" key="3">
    <source>
        <dbReference type="ARBA" id="ARBA00022833"/>
    </source>
</evidence>
<dbReference type="PANTHER" id="PTHR31717:SF40">
    <property type="entry name" value="ZINC FINGER PROTEIN CONSTANS-LIKE 10"/>
    <property type="match status" value="1"/>
</dbReference>
<accession>A0ABD3SHY5</accession>
<dbReference type="InterPro" id="IPR000315">
    <property type="entry name" value="Znf_B-box"/>
</dbReference>
<dbReference type="InterPro" id="IPR049808">
    <property type="entry name" value="CONSTANS-like_Bbox1"/>
</dbReference>
<reference evidence="6 7" key="1">
    <citation type="submission" date="2024-12" db="EMBL/GenBank/DDBJ databases">
        <title>The unique morphological basis and parallel evolutionary history of personate flowers in Penstemon.</title>
        <authorList>
            <person name="Depatie T.H."/>
            <person name="Wessinger C.A."/>
        </authorList>
    </citation>
    <scope>NUCLEOTIDE SEQUENCE [LARGE SCALE GENOMIC DNA]</scope>
    <source>
        <strain evidence="6">WTNN_2</strain>
        <tissue evidence="6">Leaf</tissue>
    </source>
</reference>
<organism evidence="6 7">
    <name type="scientific">Penstemon smallii</name>
    <dbReference type="NCBI Taxonomy" id="265156"/>
    <lineage>
        <taxon>Eukaryota</taxon>
        <taxon>Viridiplantae</taxon>
        <taxon>Streptophyta</taxon>
        <taxon>Embryophyta</taxon>
        <taxon>Tracheophyta</taxon>
        <taxon>Spermatophyta</taxon>
        <taxon>Magnoliopsida</taxon>
        <taxon>eudicotyledons</taxon>
        <taxon>Gunneridae</taxon>
        <taxon>Pentapetalae</taxon>
        <taxon>asterids</taxon>
        <taxon>lamiids</taxon>
        <taxon>Lamiales</taxon>
        <taxon>Plantaginaceae</taxon>
        <taxon>Cheloneae</taxon>
        <taxon>Penstemon</taxon>
    </lineage>
</organism>
<keyword evidence="1" id="KW-0479">Metal-binding</keyword>
<proteinExistence type="predicted"/>
<feature type="domain" description="B box-type" evidence="5">
    <location>
        <begin position="1"/>
        <end position="47"/>
    </location>
</feature>
<evidence type="ECO:0000313" key="7">
    <source>
        <dbReference type="Proteomes" id="UP001634393"/>
    </source>
</evidence>
<dbReference type="CDD" id="cd19821">
    <property type="entry name" value="Bbox1_BBX-like"/>
    <property type="match status" value="1"/>
</dbReference>
<dbReference type="EMBL" id="JBJXBP010000006">
    <property type="protein sequence ID" value="KAL3824108.1"/>
    <property type="molecule type" value="Genomic_DNA"/>
</dbReference>
<evidence type="ECO:0000256" key="2">
    <source>
        <dbReference type="ARBA" id="ARBA00022771"/>
    </source>
</evidence>
<name>A0ABD3SHY5_9LAMI</name>
<dbReference type="AlphaFoldDB" id="A0ABD3SHY5"/>
<dbReference type="PANTHER" id="PTHR31717">
    <property type="entry name" value="ZINC FINGER PROTEIN CONSTANS-LIKE 10"/>
    <property type="match status" value="1"/>
</dbReference>
<dbReference type="SMART" id="SM00336">
    <property type="entry name" value="BBOX"/>
    <property type="match status" value="2"/>
</dbReference>
<comment type="caution">
    <text evidence="6">The sequence shown here is derived from an EMBL/GenBank/DDBJ whole genome shotgun (WGS) entry which is preliminary data.</text>
</comment>
<keyword evidence="2 4" id="KW-0863">Zinc-finger</keyword>
<sequence>METVCEFCKSLNPIVYCKADAAHLCLSCDAKVHSANSLSYRHSRTLVCESCRSQPAFVGCFVCGVFMCKSCDDVHDDLQQQQQQHKRELMISSSYVGSPCAKELAALWGFGEGESIQSQSQSQSQSLFATKVCKDDDSKQPNTCSVLQQILHLERIQLISHNNSQHESIDRNPQNEIRIEEDPYYSSPFDSFSQCKNNELIWLHDMQDLGVCDEVDSFDDVQIPDVDLIFRNFDEVFGNQNEPSRELVHDNKDIDIAGSKYSSFGKFCPSTIEVCAHMIKTFPA</sequence>
<dbReference type="GO" id="GO:0008270">
    <property type="term" value="F:zinc ion binding"/>
    <property type="evidence" value="ECO:0007669"/>
    <property type="project" value="UniProtKB-KW"/>
</dbReference>